<dbReference type="GO" id="GO:0016740">
    <property type="term" value="F:transferase activity"/>
    <property type="evidence" value="ECO:0007669"/>
    <property type="project" value="UniProtKB-KW"/>
</dbReference>
<feature type="region of interest" description="Disordered" evidence="2">
    <location>
        <begin position="1"/>
        <end position="40"/>
    </location>
</feature>
<keyword evidence="6" id="KW-1185">Reference proteome</keyword>
<keyword evidence="3" id="KW-0812">Transmembrane</keyword>
<dbReference type="PANTHER" id="PTHR30576:SF10">
    <property type="entry name" value="SLL5057 PROTEIN"/>
    <property type="match status" value="1"/>
</dbReference>
<name>A0A934NCR1_9BACT</name>
<dbReference type="Pfam" id="PF02397">
    <property type="entry name" value="Bac_transf"/>
    <property type="match status" value="1"/>
</dbReference>
<dbReference type="EMBL" id="JAEKNR010000071">
    <property type="protein sequence ID" value="MBJ7597637.1"/>
    <property type="molecule type" value="Genomic_DNA"/>
</dbReference>
<feature type="transmembrane region" description="Helical" evidence="3">
    <location>
        <begin position="74"/>
        <end position="95"/>
    </location>
</feature>
<gene>
    <name evidence="5" type="ORF">JF922_06070</name>
</gene>
<dbReference type="AlphaFoldDB" id="A0A934NCR1"/>
<dbReference type="PANTHER" id="PTHR30576">
    <property type="entry name" value="COLANIC BIOSYNTHESIS UDP-GLUCOSE LIPID CARRIER TRANSFERASE"/>
    <property type="match status" value="1"/>
</dbReference>
<comment type="caution">
    <text evidence="5">The sequence shown here is derived from an EMBL/GenBank/DDBJ whole genome shotgun (WGS) entry which is preliminary data.</text>
</comment>
<feature type="domain" description="Bacterial sugar transferase" evidence="4">
    <location>
        <begin position="67"/>
        <end position="254"/>
    </location>
</feature>
<dbReference type="Proteomes" id="UP000612893">
    <property type="component" value="Unassembled WGS sequence"/>
</dbReference>
<evidence type="ECO:0000256" key="2">
    <source>
        <dbReference type="SAM" id="MobiDB-lite"/>
    </source>
</evidence>
<dbReference type="RefSeq" id="WP_338200024.1">
    <property type="nucleotide sequence ID" value="NZ_JAEKNR010000071.1"/>
</dbReference>
<keyword evidence="3" id="KW-1133">Transmembrane helix</keyword>
<evidence type="ECO:0000259" key="4">
    <source>
        <dbReference type="Pfam" id="PF02397"/>
    </source>
</evidence>
<dbReference type="InterPro" id="IPR003362">
    <property type="entry name" value="Bact_transf"/>
</dbReference>
<sequence length="274" mass="29861">MHRRKIRLPPGLPGMTDAAMNDAQPEAADRESTTGDGRNQLSVVDGFAGPAGNPIGSALHAGEALVKRLLDVTIASLLLLLGLPLLALIACAIWVDSGAPIMFRARRLGRDGRVFTMYKFRTMVRNAPALLTEYAHLNLGVGMVKIPNDPRVTRTGRWLRAFSLDELPQLWNVILGDMSLVGPRPHDVGELSLTDSAHRLRLSVRPGLTGLWQVAARDDPQLSTRVHHDLSYVENWSLLIDAKIVLRTIPVVLKGCGDRIAQREPAAARESGSS</sequence>
<evidence type="ECO:0000313" key="6">
    <source>
        <dbReference type="Proteomes" id="UP000612893"/>
    </source>
</evidence>
<protein>
    <submittedName>
        <fullName evidence="5">Sugar transferase</fullName>
    </submittedName>
</protein>
<comment type="similarity">
    <text evidence="1">Belongs to the bacterial sugar transferase family.</text>
</comment>
<evidence type="ECO:0000256" key="3">
    <source>
        <dbReference type="SAM" id="Phobius"/>
    </source>
</evidence>
<reference evidence="5" key="1">
    <citation type="submission" date="2020-10" db="EMBL/GenBank/DDBJ databases">
        <title>Ca. Dormibacterota MAGs.</title>
        <authorList>
            <person name="Montgomery K."/>
        </authorList>
    </citation>
    <scope>NUCLEOTIDE SEQUENCE [LARGE SCALE GENOMIC DNA]</scope>
    <source>
        <strain evidence="5">SC8812_S17_10</strain>
    </source>
</reference>
<accession>A0A934NCR1</accession>
<organism evidence="5 6">
    <name type="scientific">Candidatus Nephthysia bennettiae</name>
    <dbReference type="NCBI Taxonomy" id="3127016"/>
    <lineage>
        <taxon>Bacteria</taxon>
        <taxon>Bacillati</taxon>
        <taxon>Candidatus Dormiibacterota</taxon>
        <taxon>Candidatus Dormibacteria</taxon>
        <taxon>Candidatus Dormibacterales</taxon>
        <taxon>Candidatus Dormibacteraceae</taxon>
        <taxon>Candidatus Nephthysia</taxon>
    </lineage>
</organism>
<keyword evidence="5" id="KW-0808">Transferase</keyword>
<keyword evidence="3" id="KW-0472">Membrane</keyword>
<evidence type="ECO:0000313" key="5">
    <source>
        <dbReference type="EMBL" id="MBJ7597637.1"/>
    </source>
</evidence>
<evidence type="ECO:0000256" key="1">
    <source>
        <dbReference type="ARBA" id="ARBA00006464"/>
    </source>
</evidence>
<proteinExistence type="inferred from homology"/>